<dbReference type="AlphaFoldDB" id="A0A9P4QWH0"/>
<name>A0A9P4QWH0_9PLEO</name>
<gene>
    <name evidence="1" type="ORF">EJ04DRAFT_563793</name>
</gene>
<reference evidence="1" key="1">
    <citation type="journal article" date="2020" name="Stud. Mycol.">
        <title>101 Dothideomycetes genomes: a test case for predicting lifestyles and emergence of pathogens.</title>
        <authorList>
            <person name="Haridas S."/>
            <person name="Albert R."/>
            <person name="Binder M."/>
            <person name="Bloem J."/>
            <person name="Labutti K."/>
            <person name="Salamov A."/>
            <person name="Andreopoulos B."/>
            <person name="Baker S."/>
            <person name="Barry K."/>
            <person name="Bills G."/>
            <person name="Bluhm B."/>
            <person name="Cannon C."/>
            <person name="Castanera R."/>
            <person name="Culley D."/>
            <person name="Daum C."/>
            <person name="Ezra D."/>
            <person name="Gonzalez J."/>
            <person name="Henrissat B."/>
            <person name="Kuo A."/>
            <person name="Liang C."/>
            <person name="Lipzen A."/>
            <person name="Lutzoni F."/>
            <person name="Magnuson J."/>
            <person name="Mondo S."/>
            <person name="Nolan M."/>
            <person name="Ohm R."/>
            <person name="Pangilinan J."/>
            <person name="Park H.-J."/>
            <person name="Ramirez L."/>
            <person name="Alfaro M."/>
            <person name="Sun H."/>
            <person name="Tritt A."/>
            <person name="Yoshinaga Y."/>
            <person name="Zwiers L.-H."/>
            <person name="Turgeon B."/>
            <person name="Goodwin S."/>
            <person name="Spatafora J."/>
            <person name="Crous P."/>
            <person name="Grigoriev I."/>
        </authorList>
    </citation>
    <scope>NUCLEOTIDE SEQUENCE</scope>
    <source>
        <strain evidence="1">CBS 125425</strain>
    </source>
</reference>
<proteinExistence type="predicted"/>
<dbReference type="Proteomes" id="UP000799444">
    <property type="component" value="Unassembled WGS sequence"/>
</dbReference>
<sequence>MAFLKPLSDNNSHASSFPNHVEDMHLLMVSADSGTSLAISLDPGWACSINTSIEIPTGPQEGGVEFEALMGPWDKARDAYVHFASLPGTYAHLCGMQDPTHHEPWICGTGDDARHLELEDGSYKPYPEEDREILGEPLPEWTNILCASHYPHMNNEEGKFLLTVTAPPQHQYTQISHMMGGGYPFGYWGF</sequence>
<protein>
    <submittedName>
        <fullName evidence="1">Uncharacterized protein</fullName>
    </submittedName>
</protein>
<dbReference type="EMBL" id="ML996141">
    <property type="protein sequence ID" value="KAF2734972.1"/>
    <property type="molecule type" value="Genomic_DNA"/>
</dbReference>
<accession>A0A9P4QWH0</accession>
<evidence type="ECO:0000313" key="1">
    <source>
        <dbReference type="EMBL" id="KAF2734972.1"/>
    </source>
</evidence>
<comment type="caution">
    <text evidence="1">The sequence shown here is derived from an EMBL/GenBank/DDBJ whole genome shotgun (WGS) entry which is preliminary data.</text>
</comment>
<evidence type="ECO:0000313" key="2">
    <source>
        <dbReference type="Proteomes" id="UP000799444"/>
    </source>
</evidence>
<keyword evidence="2" id="KW-1185">Reference proteome</keyword>
<organism evidence="1 2">
    <name type="scientific">Polyplosphaeria fusca</name>
    <dbReference type="NCBI Taxonomy" id="682080"/>
    <lineage>
        <taxon>Eukaryota</taxon>
        <taxon>Fungi</taxon>
        <taxon>Dikarya</taxon>
        <taxon>Ascomycota</taxon>
        <taxon>Pezizomycotina</taxon>
        <taxon>Dothideomycetes</taxon>
        <taxon>Pleosporomycetidae</taxon>
        <taxon>Pleosporales</taxon>
        <taxon>Tetraplosphaeriaceae</taxon>
        <taxon>Polyplosphaeria</taxon>
    </lineage>
</organism>